<protein>
    <submittedName>
        <fullName evidence="1">Uncharacterized protein</fullName>
    </submittedName>
</protein>
<accession>A0A8H7AI77</accession>
<dbReference type="OrthoDB" id="2544694at2759"/>
<keyword evidence="2" id="KW-1185">Reference proteome</keyword>
<proteinExistence type="predicted"/>
<dbReference type="AlphaFoldDB" id="A0A8H7AI77"/>
<dbReference type="Gene3D" id="2.40.160.20">
    <property type="match status" value="1"/>
</dbReference>
<evidence type="ECO:0000313" key="1">
    <source>
        <dbReference type="EMBL" id="KAF7507531.1"/>
    </source>
</evidence>
<dbReference type="EMBL" id="JAACFV010000067">
    <property type="protein sequence ID" value="KAF7507531.1"/>
    <property type="molecule type" value="Genomic_DNA"/>
</dbReference>
<dbReference type="Proteomes" id="UP000606974">
    <property type="component" value="Unassembled WGS sequence"/>
</dbReference>
<evidence type="ECO:0000313" key="2">
    <source>
        <dbReference type="Proteomes" id="UP000606974"/>
    </source>
</evidence>
<gene>
    <name evidence="1" type="ORF">GJ744_010322</name>
</gene>
<organism evidence="1 2">
    <name type="scientific">Endocarpon pusillum</name>
    <dbReference type="NCBI Taxonomy" id="364733"/>
    <lineage>
        <taxon>Eukaryota</taxon>
        <taxon>Fungi</taxon>
        <taxon>Dikarya</taxon>
        <taxon>Ascomycota</taxon>
        <taxon>Pezizomycotina</taxon>
        <taxon>Eurotiomycetes</taxon>
        <taxon>Chaetothyriomycetidae</taxon>
        <taxon>Verrucariales</taxon>
        <taxon>Verrucariaceae</taxon>
        <taxon>Endocarpon</taxon>
    </lineage>
</organism>
<comment type="caution">
    <text evidence="1">The sequence shown here is derived from an EMBL/GenBank/DDBJ whole genome shotgun (WGS) entry which is preliminary data.</text>
</comment>
<sequence length="108" mass="12500">MDTSQHTEPNSKIKQSTVMFRGVRFEGPKLQGEIQLVTEVFSPLAPMRSSIQSNVYEDWGIARDHQNQPIPYLNIKYHVQAHDKAIIYLRTTGTETQRERYMGTYGNK</sequence>
<reference evidence="1" key="1">
    <citation type="submission" date="2020-02" db="EMBL/GenBank/DDBJ databases">
        <authorList>
            <person name="Palmer J.M."/>
        </authorList>
    </citation>
    <scope>NUCLEOTIDE SEQUENCE</scope>
    <source>
        <strain evidence="1">EPUS1.4</strain>
        <tissue evidence="1">Thallus</tissue>
    </source>
</reference>
<name>A0A8H7AI77_9EURO</name>